<evidence type="ECO:0000256" key="3">
    <source>
        <dbReference type="SAM" id="Phobius"/>
    </source>
</evidence>
<feature type="transmembrane region" description="Helical" evidence="3">
    <location>
        <begin position="124"/>
        <end position="142"/>
    </location>
</feature>
<evidence type="ECO:0000256" key="1">
    <source>
        <dbReference type="ARBA" id="ARBA00004127"/>
    </source>
</evidence>
<dbReference type="SUPFAM" id="SSF103481">
    <property type="entry name" value="Multidrug resistance efflux transporter EmrE"/>
    <property type="match status" value="2"/>
</dbReference>
<comment type="subcellular location">
    <subcellularLocation>
        <location evidence="1">Endomembrane system</location>
        <topology evidence="1">Multi-pass membrane protein</topology>
    </subcellularLocation>
</comment>
<feature type="transmembrane region" description="Helical" evidence="3">
    <location>
        <begin position="38"/>
        <end position="55"/>
    </location>
</feature>
<feature type="transmembrane region" description="Helical" evidence="3">
    <location>
        <begin position="7"/>
        <end position="26"/>
    </location>
</feature>
<dbReference type="AlphaFoldDB" id="A0A4R3N180"/>
<feature type="transmembrane region" description="Helical" evidence="3">
    <location>
        <begin position="99"/>
        <end position="117"/>
    </location>
</feature>
<proteinExistence type="inferred from homology"/>
<keyword evidence="6" id="KW-1185">Reference proteome</keyword>
<evidence type="ECO:0000256" key="2">
    <source>
        <dbReference type="ARBA" id="ARBA00007362"/>
    </source>
</evidence>
<dbReference type="GO" id="GO:0016020">
    <property type="term" value="C:membrane"/>
    <property type="evidence" value="ECO:0007669"/>
    <property type="project" value="InterPro"/>
</dbReference>
<keyword evidence="3" id="KW-0812">Transmembrane</keyword>
<feature type="transmembrane region" description="Helical" evidence="3">
    <location>
        <begin position="182"/>
        <end position="202"/>
    </location>
</feature>
<feature type="domain" description="EamA" evidence="4">
    <location>
        <begin position="9"/>
        <end position="140"/>
    </location>
</feature>
<keyword evidence="3" id="KW-1133">Transmembrane helix</keyword>
<comment type="caution">
    <text evidence="5">The sequence shown here is derived from an EMBL/GenBank/DDBJ whole genome shotgun (WGS) entry which is preliminary data.</text>
</comment>
<dbReference type="PANTHER" id="PTHR22911:SF76">
    <property type="entry name" value="EAMA DOMAIN-CONTAINING PROTEIN"/>
    <property type="match status" value="1"/>
</dbReference>
<gene>
    <name evidence="5" type="ORF">EDD68_11463</name>
</gene>
<feature type="transmembrane region" description="Helical" evidence="3">
    <location>
        <begin position="214"/>
        <end position="236"/>
    </location>
</feature>
<feature type="domain" description="EamA" evidence="4">
    <location>
        <begin position="152"/>
        <end position="286"/>
    </location>
</feature>
<evidence type="ECO:0000259" key="4">
    <source>
        <dbReference type="Pfam" id="PF00892"/>
    </source>
</evidence>
<feature type="transmembrane region" description="Helical" evidence="3">
    <location>
        <begin position="67"/>
        <end position="87"/>
    </location>
</feature>
<feature type="transmembrane region" description="Helical" evidence="3">
    <location>
        <begin position="243"/>
        <end position="263"/>
    </location>
</feature>
<comment type="similarity">
    <text evidence="2">Belongs to the EamA transporter family.</text>
</comment>
<dbReference type="EMBL" id="SMAN01000014">
    <property type="protein sequence ID" value="TCT20379.1"/>
    <property type="molecule type" value="Genomic_DNA"/>
</dbReference>
<keyword evidence="3" id="KW-0472">Membrane</keyword>
<dbReference type="RefSeq" id="WP_132372172.1">
    <property type="nucleotide sequence ID" value="NZ_SMAN01000014.1"/>
</dbReference>
<accession>A0A4R3N180</accession>
<reference evidence="5 6" key="1">
    <citation type="submission" date="2019-03" db="EMBL/GenBank/DDBJ databases">
        <title>Genomic Encyclopedia of Type Strains, Phase IV (KMG-IV): sequencing the most valuable type-strain genomes for metagenomic binning, comparative biology and taxonomic classification.</title>
        <authorList>
            <person name="Goeker M."/>
        </authorList>
    </citation>
    <scope>NUCLEOTIDE SEQUENCE [LARGE SCALE GENOMIC DNA]</scope>
    <source>
        <strain evidence="5 6">DSM 25894</strain>
    </source>
</reference>
<feature type="transmembrane region" description="Helical" evidence="3">
    <location>
        <begin position="148"/>
        <end position="170"/>
    </location>
</feature>
<dbReference type="Pfam" id="PF00892">
    <property type="entry name" value="EamA"/>
    <property type="match status" value="2"/>
</dbReference>
<protein>
    <submittedName>
        <fullName evidence="5">Drug/metabolite transporter (DMT)-like permease</fullName>
    </submittedName>
</protein>
<dbReference type="InterPro" id="IPR000620">
    <property type="entry name" value="EamA_dom"/>
</dbReference>
<evidence type="ECO:0000313" key="5">
    <source>
        <dbReference type="EMBL" id="TCT20379.1"/>
    </source>
</evidence>
<dbReference type="OrthoDB" id="9790852at2"/>
<evidence type="ECO:0000313" key="6">
    <source>
        <dbReference type="Proteomes" id="UP000294650"/>
    </source>
</evidence>
<organism evidence="5 6">
    <name type="scientific">Melghiribacillus thermohalophilus</name>
    <dbReference type="NCBI Taxonomy" id="1324956"/>
    <lineage>
        <taxon>Bacteria</taxon>
        <taxon>Bacillati</taxon>
        <taxon>Bacillota</taxon>
        <taxon>Bacilli</taxon>
        <taxon>Bacillales</taxon>
        <taxon>Bacillaceae</taxon>
        <taxon>Melghiribacillus</taxon>
    </lineage>
</organism>
<dbReference type="Proteomes" id="UP000294650">
    <property type="component" value="Unassembled WGS sequence"/>
</dbReference>
<dbReference type="InterPro" id="IPR037185">
    <property type="entry name" value="EmrE-like"/>
</dbReference>
<dbReference type="PANTHER" id="PTHR22911">
    <property type="entry name" value="ACYL-MALONYL CONDENSING ENZYME-RELATED"/>
    <property type="match status" value="1"/>
</dbReference>
<name>A0A4R3N180_9BACI</name>
<feature type="transmembrane region" description="Helical" evidence="3">
    <location>
        <begin position="269"/>
        <end position="290"/>
    </location>
</feature>
<sequence>MDKKLIGPYIAVTIGVISVSTAAVLVKLADEAPASVIANYRLFLAVLIMSPYVLWKRLHEFKFVTRKDWLLTMLAGVFLAFHFILWFESLNFTSVASSVVLVTMQPIFAFLGTYFFFQERFSAGAVLSMLIALTGSVLISWGDFQISGMALFGDILALLGAVMVTGYFLLGQDVRKRLSLMTYTFIVYSMSSLTLLIYNLILDKPFFGYSGDHWLVFFALAIIPTFFGHTLFNWALKWVSSSTITMGILFEPVGASILAYFVLGEMVTWFQLLGGSIVIFGLMMFIFSTSKKRKAYLSKKRVSDMNKK</sequence>